<dbReference type="PIRSF" id="PIRSF014995">
    <property type="entry name" value="UCP014995"/>
    <property type="match status" value="1"/>
</dbReference>
<dbReference type="RefSeq" id="WP_132986559.1">
    <property type="nucleotide sequence ID" value="NZ_BMME01000001.1"/>
</dbReference>
<evidence type="ECO:0000313" key="2">
    <source>
        <dbReference type="Proteomes" id="UP000599009"/>
    </source>
</evidence>
<dbReference type="Pfam" id="PF10029">
    <property type="entry name" value="DUF2271"/>
    <property type="match status" value="1"/>
</dbReference>
<keyword evidence="2" id="KW-1185">Reference proteome</keyword>
<reference evidence="2" key="1">
    <citation type="journal article" date="2019" name="Int. J. Syst. Evol. Microbiol.">
        <title>The Global Catalogue of Microorganisms (GCM) 10K type strain sequencing project: providing services to taxonomists for standard genome sequencing and annotation.</title>
        <authorList>
            <consortium name="The Broad Institute Genomics Platform"/>
            <consortium name="The Broad Institute Genome Sequencing Center for Infectious Disease"/>
            <person name="Wu L."/>
            <person name="Ma J."/>
        </authorList>
    </citation>
    <scope>NUCLEOTIDE SEQUENCE [LARGE SCALE GENOMIC DNA]</scope>
    <source>
        <strain evidence="2">CGMCC 1.8985</strain>
    </source>
</reference>
<comment type="caution">
    <text evidence="1">The sequence shown here is derived from an EMBL/GenBank/DDBJ whole genome shotgun (WGS) entry which is preliminary data.</text>
</comment>
<dbReference type="EMBL" id="BMME01000001">
    <property type="protein sequence ID" value="GGK11562.1"/>
    <property type="molecule type" value="Genomic_DNA"/>
</dbReference>
<evidence type="ECO:0008006" key="3">
    <source>
        <dbReference type="Google" id="ProtNLM"/>
    </source>
</evidence>
<protein>
    <recommendedName>
        <fullName evidence="3">DUF2271 domain-containing protein</fullName>
    </recommendedName>
</protein>
<accession>A0ABQ2EH89</accession>
<name>A0ABQ2EH89_9GAMM</name>
<evidence type="ECO:0000313" key="1">
    <source>
        <dbReference type="EMBL" id="GGK11562.1"/>
    </source>
</evidence>
<organism evidence="1 2">
    <name type="scientific">Luteimonas terricola</name>
    <dbReference type="NCBI Taxonomy" id="645597"/>
    <lineage>
        <taxon>Bacteria</taxon>
        <taxon>Pseudomonadati</taxon>
        <taxon>Pseudomonadota</taxon>
        <taxon>Gammaproteobacteria</taxon>
        <taxon>Lysobacterales</taxon>
        <taxon>Lysobacteraceae</taxon>
        <taxon>Luteimonas</taxon>
    </lineage>
</organism>
<dbReference type="Proteomes" id="UP000599009">
    <property type="component" value="Unassembled WGS sequence"/>
</dbReference>
<proteinExistence type="predicted"/>
<dbReference type="InterPro" id="IPR014469">
    <property type="entry name" value="DUF2271"/>
</dbReference>
<sequence length="171" mass="18587">MRIPLTIVLGGLLAAPVYAVELTVEVEIPTMTVAEYHRPYVAVYVEGAEGKAAADLTVWYMLKDTAEGHGTKWLPDLRQWWRKSGRTQQMPVDGVTGPTRPAGRHAVKFDARDPRLSGLAAGRYNLVVEAVREVGGRELLKIPFDWPATAAQSGKAQGKTELGAIALAIKP</sequence>
<gene>
    <name evidence="1" type="ORF">GCM10011394_21110</name>
</gene>